<evidence type="ECO:0000313" key="2">
    <source>
        <dbReference type="EMBL" id="MEK8131991.1"/>
    </source>
</evidence>
<organism evidence="2 3">
    <name type="scientific">Paenibacillus filicis</name>
    <dbReference type="NCBI Taxonomy" id="669464"/>
    <lineage>
        <taxon>Bacteria</taxon>
        <taxon>Bacillati</taxon>
        <taxon>Bacillota</taxon>
        <taxon>Bacilli</taxon>
        <taxon>Bacillales</taxon>
        <taxon>Paenibacillaceae</taxon>
        <taxon>Paenibacillus</taxon>
    </lineage>
</organism>
<evidence type="ECO:0000313" key="3">
    <source>
        <dbReference type="Proteomes" id="UP001469365"/>
    </source>
</evidence>
<protein>
    <submittedName>
        <fullName evidence="2">Uncharacterized protein</fullName>
    </submittedName>
</protein>
<dbReference type="Proteomes" id="UP001469365">
    <property type="component" value="Unassembled WGS sequence"/>
</dbReference>
<feature type="transmembrane region" description="Helical" evidence="1">
    <location>
        <begin position="81"/>
        <end position="102"/>
    </location>
</feature>
<name>A0ABU9DSY3_9BACL</name>
<keyword evidence="3" id="KW-1185">Reference proteome</keyword>
<evidence type="ECO:0000256" key="1">
    <source>
        <dbReference type="SAM" id="Phobius"/>
    </source>
</evidence>
<reference evidence="2 3" key="1">
    <citation type="submission" date="2024-04" db="EMBL/GenBank/DDBJ databases">
        <title>draft genome sequnece of Paenibacillus filicis.</title>
        <authorList>
            <person name="Kim D.-U."/>
        </authorList>
    </citation>
    <scope>NUCLEOTIDE SEQUENCE [LARGE SCALE GENOMIC DNA]</scope>
    <source>
        <strain evidence="2 3">KACC14197</strain>
    </source>
</reference>
<keyword evidence="1" id="KW-1133">Transmembrane helix</keyword>
<proteinExistence type="predicted"/>
<accession>A0ABU9DSY3</accession>
<feature type="transmembrane region" description="Helical" evidence="1">
    <location>
        <begin position="128"/>
        <end position="151"/>
    </location>
</feature>
<dbReference type="RefSeq" id="WP_341419117.1">
    <property type="nucleotide sequence ID" value="NZ_JBBPCC010000025.1"/>
</dbReference>
<gene>
    <name evidence="2" type="ORF">WMW72_29190</name>
</gene>
<dbReference type="EMBL" id="JBBPCC010000025">
    <property type="protein sequence ID" value="MEK8131991.1"/>
    <property type="molecule type" value="Genomic_DNA"/>
</dbReference>
<comment type="caution">
    <text evidence="2">The sequence shown here is derived from an EMBL/GenBank/DDBJ whole genome shotgun (WGS) entry which is preliminary data.</text>
</comment>
<keyword evidence="1" id="KW-0812">Transmembrane</keyword>
<feature type="transmembrane region" description="Helical" evidence="1">
    <location>
        <begin position="42"/>
        <end position="61"/>
    </location>
</feature>
<feature type="transmembrane region" description="Helical" evidence="1">
    <location>
        <begin position="157"/>
        <end position="174"/>
    </location>
</feature>
<sequence length="180" mass="20043">MSSVESYYFRIEYEIPQWDIAVQGLTLLLGLKYMLKVRLHHALTLTVSGLLAFMIIQGLVLKGLEALGIVSMNIIYENIGIDLFTLQVSCHIVGFGIAYTLYKLRLGFSYVTVPACNRHRSQSPGDKLAVVVHILAVLIVLSTMFLVIQYGGRGLDVVVYTGLPVLAGLMYLAYQEEIRT</sequence>
<keyword evidence="1" id="KW-0472">Membrane</keyword>